<comment type="caution">
    <text evidence="1">The sequence shown here is derived from an EMBL/GenBank/DDBJ whole genome shotgun (WGS) entry which is preliminary data.</text>
</comment>
<protein>
    <submittedName>
        <fullName evidence="1">Uncharacterized protein</fullName>
    </submittedName>
</protein>
<accession>A0AAV7WY32</accession>
<dbReference type="EMBL" id="JANPWB010000001">
    <property type="protein sequence ID" value="KAJ1217690.1"/>
    <property type="molecule type" value="Genomic_DNA"/>
</dbReference>
<evidence type="ECO:0000313" key="2">
    <source>
        <dbReference type="Proteomes" id="UP001066276"/>
    </source>
</evidence>
<dbReference type="Proteomes" id="UP001066276">
    <property type="component" value="Chromosome 1_1"/>
</dbReference>
<evidence type="ECO:0000313" key="1">
    <source>
        <dbReference type="EMBL" id="KAJ1217690.1"/>
    </source>
</evidence>
<gene>
    <name evidence="1" type="ORF">NDU88_005282</name>
</gene>
<keyword evidence="2" id="KW-1185">Reference proteome</keyword>
<reference evidence="1" key="1">
    <citation type="journal article" date="2022" name="bioRxiv">
        <title>Sequencing and chromosome-scale assembly of the giantPleurodeles waltlgenome.</title>
        <authorList>
            <person name="Brown T."/>
            <person name="Elewa A."/>
            <person name="Iarovenko S."/>
            <person name="Subramanian E."/>
            <person name="Araus A.J."/>
            <person name="Petzold A."/>
            <person name="Susuki M."/>
            <person name="Suzuki K.-i.T."/>
            <person name="Hayashi T."/>
            <person name="Toyoda A."/>
            <person name="Oliveira C."/>
            <person name="Osipova E."/>
            <person name="Leigh N.D."/>
            <person name="Simon A."/>
            <person name="Yun M.H."/>
        </authorList>
    </citation>
    <scope>NUCLEOTIDE SEQUENCE</scope>
    <source>
        <strain evidence="1">20211129_DDA</strain>
        <tissue evidence="1">Liver</tissue>
    </source>
</reference>
<proteinExistence type="predicted"/>
<name>A0AAV7WY32_PLEWA</name>
<sequence length="86" mass="9258">MEIDWSLGLVALGPGRQVDPGVEAFFLCPVGVDSMAGVCRHLVGANTGRGPYLLHVPCKIAVAYSSDLELRSWVLQRGHLRSLGLQ</sequence>
<organism evidence="1 2">
    <name type="scientific">Pleurodeles waltl</name>
    <name type="common">Iberian ribbed newt</name>
    <dbReference type="NCBI Taxonomy" id="8319"/>
    <lineage>
        <taxon>Eukaryota</taxon>
        <taxon>Metazoa</taxon>
        <taxon>Chordata</taxon>
        <taxon>Craniata</taxon>
        <taxon>Vertebrata</taxon>
        <taxon>Euteleostomi</taxon>
        <taxon>Amphibia</taxon>
        <taxon>Batrachia</taxon>
        <taxon>Caudata</taxon>
        <taxon>Salamandroidea</taxon>
        <taxon>Salamandridae</taxon>
        <taxon>Pleurodelinae</taxon>
        <taxon>Pleurodeles</taxon>
    </lineage>
</organism>
<dbReference type="AlphaFoldDB" id="A0AAV7WY32"/>